<evidence type="ECO:0000256" key="2">
    <source>
        <dbReference type="ARBA" id="ARBA00022801"/>
    </source>
</evidence>
<evidence type="ECO:0000313" key="5">
    <source>
        <dbReference type="EMBL" id="GLH73461.1"/>
    </source>
</evidence>
<dbReference type="InterPro" id="IPR004888">
    <property type="entry name" value="Glycoside_hydrolase_63"/>
</dbReference>
<feature type="domain" description="Mannosylglycerate hydrolase MGH1-like glycoside hydrolase" evidence="4">
    <location>
        <begin position="260"/>
        <end position="568"/>
    </location>
</feature>
<dbReference type="Gene3D" id="1.50.10.10">
    <property type="match status" value="1"/>
</dbReference>
<accession>A0ABQ5QG96</accession>
<dbReference type="PANTHER" id="PTHR10412:SF11">
    <property type="entry name" value="MANNOSYL-OLIGOSACCHARIDE GLUCOSIDASE"/>
    <property type="match status" value="1"/>
</dbReference>
<comment type="caution">
    <text evidence="5">The sequence shown here is derived from an EMBL/GenBank/DDBJ whole genome shotgun (WGS) entry which is preliminary data.</text>
</comment>
<comment type="similarity">
    <text evidence="1">Belongs to the glycosyl hydrolase 63 family.</text>
</comment>
<dbReference type="InterPro" id="IPR008928">
    <property type="entry name" value="6-hairpin_glycosidase_sf"/>
</dbReference>
<dbReference type="InterPro" id="IPR054491">
    <property type="entry name" value="MGH1-like_GH"/>
</dbReference>
<evidence type="ECO:0000256" key="1">
    <source>
        <dbReference type="ARBA" id="ARBA00010833"/>
    </source>
</evidence>
<dbReference type="RefSeq" id="WP_285574559.1">
    <property type="nucleotide sequence ID" value="NZ_BSDE01000003.1"/>
</dbReference>
<evidence type="ECO:0000313" key="6">
    <source>
        <dbReference type="Proteomes" id="UP001165069"/>
    </source>
</evidence>
<proteinExistence type="inferred from homology"/>
<dbReference type="Pfam" id="PF22422">
    <property type="entry name" value="MGH1-like_GH"/>
    <property type="match status" value="1"/>
</dbReference>
<sequence>MNALKTTAILAGFLGLLSLQAEEARHPFSVDLRHTYFSRRESWMTLYPTEQAATLRYYFARMYNTRGEWLDLTFLQGGKARPVAFAASASELSIRAGGEGAPSARAYFVGPLDTVVDGRGFDLRIGAVKEGLDLATSRMETPGQIAFESEGWTCRIEVKQGRAEREGKGWVLRAVDGRLRVAFRLFRGQAPAPLAVDPDHDVAAIQKGWESWRAKMPAVAPERTHMAETAWWNLWSLYAPKDDVFVTPAVLEAKAHMNSEWPWDHCFVAQALGMADLDAALDEFMIPFANMDAKGQLPDRMLPDEIYRGASKPPIHGWTLMQLMKRHAFTQAQLERVYGPLVKWTEFWFAQRDLDQNGLPAYGGEHSGWESGWDNATVLGNPKAKYESPDLQAYLVLQMKALGHIAGLLGKAEEAKRWETRAVAHQKLLMKELWNGQSFTVREEATHAAKTDSACLLPYMPLILGEHLDKAVFNRLADDLEARFLTPFGPATEAPTSPAYTPDGYWRGPIWGPTTFILVDGLARGGRKDLAREIARRFSDMVQRVGGHYENYDALTGQPLCCKGYAWTAAVDLLFAHDYLR</sequence>
<evidence type="ECO:0000259" key="4">
    <source>
        <dbReference type="Pfam" id="PF22422"/>
    </source>
</evidence>
<dbReference type="InterPro" id="IPR012341">
    <property type="entry name" value="6hp_glycosidase-like_sf"/>
</dbReference>
<dbReference type="SUPFAM" id="SSF48208">
    <property type="entry name" value="Six-hairpin glycosidases"/>
    <property type="match status" value="1"/>
</dbReference>
<evidence type="ECO:0000256" key="3">
    <source>
        <dbReference type="ARBA" id="ARBA00023295"/>
    </source>
</evidence>
<protein>
    <recommendedName>
        <fullName evidence="4">Mannosylglycerate hydrolase MGH1-like glycoside hydrolase domain-containing protein</fullName>
    </recommendedName>
</protein>
<name>A0ABQ5QG96_9BACT</name>
<reference evidence="5 6" key="1">
    <citation type="journal article" date="2023" name="Antonie Van Leeuwenhoek">
        <title>Mesoterricola silvestris gen. nov., sp. nov., Mesoterricola sediminis sp. nov., Geothrix oryzae sp. nov., Geothrix edaphica sp. nov., Geothrix rubra sp. nov., and Geothrix limicola sp. nov., six novel members of Acidobacteriota isolated from soils.</title>
        <authorList>
            <person name="Itoh H."/>
            <person name="Sugisawa Y."/>
            <person name="Mise K."/>
            <person name="Xu Z."/>
            <person name="Kuniyasu M."/>
            <person name="Ushijima N."/>
            <person name="Kawano K."/>
            <person name="Kobayashi E."/>
            <person name="Shiratori Y."/>
            <person name="Masuda Y."/>
            <person name="Senoo K."/>
        </authorList>
    </citation>
    <scope>NUCLEOTIDE SEQUENCE [LARGE SCALE GENOMIC DNA]</scope>
    <source>
        <strain evidence="5 6">Red804</strain>
    </source>
</reference>
<gene>
    <name evidence="5" type="ORF">GETHLI_19630</name>
</gene>
<dbReference type="Proteomes" id="UP001165069">
    <property type="component" value="Unassembled WGS sequence"/>
</dbReference>
<keyword evidence="2" id="KW-0378">Hydrolase</keyword>
<organism evidence="5 6">
    <name type="scientific">Geothrix limicola</name>
    <dbReference type="NCBI Taxonomy" id="2927978"/>
    <lineage>
        <taxon>Bacteria</taxon>
        <taxon>Pseudomonadati</taxon>
        <taxon>Acidobacteriota</taxon>
        <taxon>Holophagae</taxon>
        <taxon>Holophagales</taxon>
        <taxon>Holophagaceae</taxon>
        <taxon>Geothrix</taxon>
    </lineage>
</organism>
<dbReference type="EMBL" id="BSDE01000003">
    <property type="protein sequence ID" value="GLH73461.1"/>
    <property type="molecule type" value="Genomic_DNA"/>
</dbReference>
<dbReference type="PANTHER" id="PTHR10412">
    <property type="entry name" value="MANNOSYL-OLIGOSACCHARIDE GLUCOSIDASE"/>
    <property type="match status" value="1"/>
</dbReference>
<keyword evidence="3" id="KW-0326">Glycosidase</keyword>
<keyword evidence="6" id="KW-1185">Reference proteome</keyword>